<dbReference type="Proteomes" id="UP000092671">
    <property type="component" value="Unassembled WGS sequence"/>
</dbReference>
<evidence type="ECO:0000313" key="2">
    <source>
        <dbReference type="Proteomes" id="UP000092671"/>
    </source>
</evidence>
<name>A0A1B8PKW1_MORNO</name>
<reference evidence="1 2" key="1">
    <citation type="submission" date="2016-06" db="EMBL/GenBank/DDBJ databases">
        <title>Draft genome of Moraxella nonliquefaciens CCUG 60284.</title>
        <authorList>
            <person name="Salva-Serra F."/>
            <person name="Engstrom-Jakobsson H."/>
            <person name="Thorell K."/>
            <person name="Gonzales-Siles L."/>
            <person name="Karlsson R."/>
            <person name="Boulund F."/>
            <person name="Engstrand L."/>
            <person name="Kristiansson E."/>
            <person name="Moore E."/>
        </authorList>
    </citation>
    <scope>NUCLEOTIDE SEQUENCE [LARGE SCALE GENOMIC DNA]</scope>
    <source>
        <strain evidence="1 2">CCUG 60284</strain>
    </source>
</reference>
<organism evidence="1 2">
    <name type="scientific">Moraxella nonliquefaciens</name>
    <dbReference type="NCBI Taxonomy" id="478"/>
    <lineage>
        <taxon>Bacteria</taxon>
        <taxon>Pseudomonadati</taxon>
        <taxon>Pseudomonadota</taxon>
        <taxon>Gammaproteobacteria</taxon>
        <taxon>Moraxellales</taxon>
        <taxon>Moraxellaceae</taxon>
        <taxon>Moraxella</taxon>
    </lineage>
</organism>
<dbReference type="EMBL" id="LZDN01000006">
    <property type="protein sequence ID" value="OBX51479.1"/>
    <property type="molecule type" value="Genomic_DNA"/>
</dbReference>
<accession>A0A1B8PKW1</accession>
<dbReference type="RefSeq" id="WP_066892747.1">
    <property type="nucleotide sequence ID" value="NZ_LZDN01000006.1"/>
</dbReference>
<evidence type="ECO:0000313" key="1">
    <source>
        <dbReference type="EMBL" id="OBX51479.1"/>
    </source>
</evidence>
<sequence length="345" mass="39951">MIFKTYTKQGQILLDSQTPVFALIKTVTPTRLLTPPFDQNKRELWYRAKRLGFNSKMRQRWVNIYTKEYCMYYADVPSVMTPITTISYDGNATECEPIVFLNAGQFDGKIRLMFYSNGRLSDEQLANYRIHVFDINVQRQTQVGINLYDKLGNVTFSNHSRLLNMDTLTIYNHRPFISAKEAKELLDIYRAIELGQVGADYKADRRLQLEAEFEYWQGEIRRILRDKSKEDGFTQNGFIKVGQGYLNTSIKGVAGFSVDDLIIIKAQAFRGFKGISLLHEMAKQDWVDYSFVKHTQKMACIGCRDGLFVCPTWDFDNIRNDGKRKGTHVIGTTKNHATHVRYTHI</sequence>
<gene>
    <name evidence="1" type="ORF">A9Z60_07790</name>
</gene>
<proteinExistence type="predicted"/>
<dbReference type="AlphaFoldDB" id="A0A1B8PKW1"/>
<protein>
    <submittedName>
        <fullName evidence="1">Uncharacterized protein</fullName>
    </submittedName>
</protein>
<comment type="caution">
    <text evidence="1">The sequence shown here is derived from an EMBL/GenBank/DDBJ whole genome shotgun (WGS) entry which is preliminary data.</text>
</comment>